<organism evidence="1 2">
    <name type="scientific">Symbiodinium pilosum</name>
    <name type="common">Dinoflagellate</name>
    <dbReference type="NCBI Taxonomy" id="2952"/>
    <lineage>
        <taxon>Eukaryota</taxon>
        <taxon>Sar</taxon>
        <taxon>Alveolata</taxon>
        <taxon>Dinophyceae</taxon>
        <taxon>Suessiales</taxon>
        <taxon>Symbiodiniaceae</taxon>
        <taxon>Symbiodinium</taxon>
    </lineage>
</organism>
<keyword evidence="2" id="KW-1185">Reference proteome</keyword>
<dbReference type="Gene3D" id="3.80.10.10">
    <property type="entry name" value="Ribonuclease Inhibitor"/>
    <property type="match status" value="1"/>
</dbReference>
<name>A0A812VHB7_SYMPI</name>
<protein>
    <submittedName>
        <fullName evidence="1">Csnk1a1 protein</fullName>
    </submittedName>
</protein>
<dbReference type="OrthoDB" id="442054at2759"/>
<dbReference type="AlphaFoldDB" id="A0A812VHB7"/>
<evidence type="ECO:0000313" key="2">
    <source>
        <dbReference type="Proteomes" id="UP000649617"/>
    </source>
</evidence>
<dbReference type="InterPro" id="IPR032675">
    <property type="entry name" value="LRR_dom_sf"/>
</dbReference>
<dbReference type="SUPFAM" id="SSF52047">
    <property type="entry name" value="RNI-like"/>
    <property type="match status" value="1"/>
</dbReference>
<dbReference type="EMBL" id="CAJNIZ010042861">
    <property type="protein sequence ID" value="CAE7641107.1"/>
    <property type="molecule type" value="Genomic_DNA"/>
</dbReference>
<comment type="caution">
    <text evidence="1">The sequence shown here is derived from an EMBL/GenBank/DDBJ whole genome shotgun (WGS) entry which is preliminary data.</text>
</comment>
<sequence length="343" mass="38247">MAIPQLLAEAGLSLEYQEEGTKLVVKDLPGCPSRNRGGEALASLLRAEGRIRVLDLRHSELNDNGLAQICLTARETDQLEELHCNPVGHTGLEFLLGLVRRCRRLQELSVEVRDCQTLFAGRQTLAPVDFDTSNYAPKVEVEEEEEVDPEEAEAKAAAQLEKTRALFAENDYDSGDETRPTDGEGASVVLRKLLTELASAVRDRPNLTKVECSGDMVPWDIQLDLRRAAEEHKALQQKRLAESQELGSRTASDVMKDQMDEITGILRDVQENIEGLLPGEEPKPSHLGVRSYINRRLHSALGEALFECQRFKAKENKALKTPQGEMAFLAMYLRKKMAEAQDS</sequence>
<dbReference type="Proteomes" id="UP000649617">
    <property type="component" value="Unassembled WGS sequence"/>
</dbReference>
<evidence type="ECO:0000313" key="1">
    <source>
        <dbReference type="EMBL" id="CAE7641107.1"/>
    </source>
</evidence>
<proteinExistence type="predicted"/>
<gene>
    <name evidence="1" type="primary">csnk1a1</name>
    <name evidence="1" type="ORF">SPIL2461_LOCUS16976</name>
</gene>
<accession>A0A812VHB7</accession>
<reference evidence="1" key="1">
    <citation type="submission" date="2021-02" db="EMBL/GenBank/DDBJ databases">
        <authorList>
            <person name="Dougan E. K."/>
            <person name="Rhodes N."/>
            <person name="Thang M."/>
            <person name="Chan C."/>
        </authorList>
    </citation>
    <scope>NUCLEOTIDE SEQUENCE</scope>
</reference>